<evidence type="ECO:0000313" key="1">
    <source>
        <dbReference type="EMBL" id="KAJ8132455.1"/>
    </source>
</evidence>
<dbReference type="EMBL" id="JAPUUL010000127">
    <property type="protein sequence ID" value="KAJ8132455.1"/>
    <property type="molecule type" value="Genomic_DNA"/>
</dbReference>
<organism evidence="1 2">
    <name type="scientific">Lasiodiplodia mahajangana</name>
    <dbReference type="NCBI Taxonomy" id="1108764"/>
    <lineage>
        <taxon>Eukaryota</taxon>
        <taxon>Fungi</taxon>
        <taxon>Dikarya</taxon>
        <taxon>Ascomycota</taxon>
        <taxon>Pezizomycotina</taxon>
        <taxon>Dothideomycetes</taxon>
        <taxon>Dothideomycetes incertae sedis</taxon>
        <taxon>Botryosphaeriales</taxon>
        <taxon>Botryosphaeriaceae</taxon>
        <taxon>Lasiodiplodia</taxon>
    </lineage>
</organism>
<sequence length="119" mass="12922">MAYVSKIVSQEPLASLLKPGGRRNASAPTDNSIESMKEYVKKTTLSSWHPTSTCPMLPAELGGVVNNRLVVYGTRNLRVVDASIFPLTTRANPMATVYAVAERAADLIKEDLAMKVETV</sequence>
<evidence type="ECO:0000313" key="2">
    <source>
        <dbReference type="Proteomes" id="UP001153332"/>
    </source>
</evidence>
<accession>A0ACC2JY67</accession>
<name>A0ACC2JY67_9PEZI</name>
<keyword evidence="2" id="KW-1185">Reference proteome</keyword>
<comment type="caution">
    <text evidence="1">The sequence shown here is derived from an EMBL/GenBank/DDBJ whole genome shotgun (WGS) entry which is preliminary data.</text>
</comment>
<proteinExistence type="predicted"/>
<protein>
    <submittedName>
        <fullName evidence="1">Uncharacterized protein</fullName>
    </submittedName>
</protein>
<gene>
    <name evidence="1" type="ORF">O1611_g1169</name>
</gene>
<reference evidence="1" key="1">
    <citation type="submission" date="2022-12" db="EMBL/GenBank/DDBJ databases">
        <title>Genome Sequence of Lasiodiplodia mahajangana.</title>
        <authorList>
            <person name="Buettner E."/>
        </authorList>
    </citation>
    <scope>NUCLEOTIDE SEQUENCE</scope>
    <source>
        <strain evidence="1">VT137</strain>
    </source>
</reference>
<dbReference type="Proteomes" id="UP001153332">
    <property type="component" value="Unassembled WGS sequence"/>
</dbReference>